<feature type="region of interest" description="Disordered" evidence="1">
    <location>
        <begin position="159"/>
        <end position="179"/>
    </location>
</feature>
<gene>
    <name evidence="3" type="primary">LOC104731091</name>
</gene>
<keyword evidence="2" id="KW-1185">Reference proteome</keyword>
<reference evidence="3" key="2">
    <citation type="submission" date="2025-08" db="UniProtKB">
        <authorList>
            <consortium name="RefSeq"/>
        </authorList>
    </citation>
    <scope>IDENTIFICATION</scope>
    <source>
        <tissue evidence="3">Leaf</tissue>
    </source>
</reference>
<reference evidence="2" key="1">
    <citation type="journal article" date="2014" name="Nat. Commun.">
        <title>The emerging biofuel crop Camelina sativa retains a highly undifferentiated hexaploid genome structure.</title>
        <authorList>
            <person name="Kagale S."/>
            <person name="Koh C."/>
            <person name="Nixon J."/>
            <person name="Bollina V."/>
            <person name="Clarke W.E."/>
            <person name="Tuteja R."/>
            <person name="Spillane C."/>
            <person name="Robinson S.J."/>
            <person name="Links M.G."/>
            <person name="Clarke C."/>
            <person name="Higgins E.E."/>
            <person name="Huebert T."/>
            <person name="Sharpe A.G."/>
            <person name="Parkin I.A."/>
        </authorList>
    </citation>
    <scope>NUCLEOTIDE SEQUENCE [LARGE SCALE GENOMIC DNA]</scope>
    <source>
        <strain evidence="2">cv. DH55</strain>
    </source>
</reference>
<dbReference type="Proteomes" id="UP000694864">
    <property type="component" value="Chromosome 12"/>
</dbReference>
<name>A0ABM0UZQ5_CAMSA</name>
<accession>A0ABM0UZQ5</accession>
<protein>
    <submittedName>
        <fullName evidence="3">Uncharacterized protein LOC104731091</fullName>
    </submittedName>
</protein>
<evidence type="ECO:0000256" key="1">
    <source>
        <dbReference type="SAM" id="MobiDB-lite"/>
    </source>
</evidence>
<evidence type="ECO:0000313" key="2">
    <source>
        <dbReference type="Proteomes" id="UP000694864"/>
    </source>
</evidence>
<dbReference type="RefSeq" id="XP_010448658.1">
    <property type="nucleotide sequence ID" value="XM_010450356.2"/>
</dbReference>
<sequence length="210" mass="23965">MSSRLFPEPTTTRDYCRDTIVIWEWEDYATPEKLNPRSIKKKVRSALKKDGYKIGDLSIWVYAPENTWLIDGQSKDKFYHAGLVVSPLKGDKRTRLHRLLAEAMVSSFIWTAEDTNVLILSENVEYLKQDPRFSSFHEELISQGFPVALAHPDDVLLNQEDEPDSEYDEEEETASDCEDELADSESKCACLEGCPCRPSTTAYDESPKST</sequence>
<evidence type="ECO:0000313" key="3">
    <source>
        <dbReference type="RefSeq" id="XP_010448658.1"/>
    </source>
</evidence>
<dbReference type="GeneID" id="104731091"/>
<organism evidence="2 3">
    <name type="scientific">Camelina sativa</name>
    <name type="common">False flax</name>
    <name type="synonym">Myagrum sativum</name>
    <dbReference type="NCBI Taxonomy" id="90675"/>
    <lineage>
        <taxon>Eukaryota</taxon>
        <taxon>Viridiplantae</taxon>
        <taxon>Streptophyta</taxon>
        <taxon>Embryophyta</taxon>
        <taxon>Tracheophyta</taxon>
        <taxon>Spermatophyta</taxon>
        <taxon>Magnoliopsida</taxon>
        <taxon>eudicotyledons</taxon>
        <taxon>Gunneridae</taxon>
        <taxon>Pentapetalae</taxon>
        <taxon>rosids</taxon>
        <taxon>malvids</taxon>
        <taxon>Brassicales</taxon>
        <taxon>Brassicaceae</taxon>
        <taxon>Camelineae</taxon>
        <taxon>Camelina</taxon>
    </lineage>
</organism>
<proteinExistence type="predicted"/>